<dbReference type="SUPFAM" id="SSF48264">
    <property type="entry name" value="Cytochrome P450"/>
    <property type="match status" value="1"/>
</dbReference>
<evidence type="ECO:0000256" key="1">
    <source>
        <dbReference type="ARBA" id="ARBA00001971"/>
    </source>
</evidence>
<dbReference type="CDD" id="cd11065">
    <property type="entry name" value="CYP64-like"/>
    <property type="match status" value="1"/>
</dbReference>
<keyword evidence="9 14" id="KW-0560">Oxidoreductase</keyword>
<dbReference type="InParanoid" id="A0A5C3PRY1"/>
<organism evidence="15 16">
    <name type="scientific">Polyporus arcularius HHB13444</name>
    <dbReference type="NCBI Taxonomy" id="1314778"/>
    <lineage>
        <taxon>Eukaryota</taxon>
        <taxon>Fungi</taxon>
        <taxon>Dikarya</taxon>
        <taxon>Basidiomycota</taxon>
        <taxon>Agaricomycotina</taxon>
        <taxon>Agaricomycetes</taxon>
        <taxon>Polyporales</taxon>
        <taxon>Polyporaceae</taxon>
        <taxon>Polyporus</taxon>
    </lineage>
</organism>
<evidence type="ECO:0000256" key="4">
    <source>
        <dbReference type="ARBA" id="ARBA00010617"/>
    </source>
</evidence>
<keyword evidence="7 13" id="KW-0479">Metal-binding</keyword>
<comment type="cofactor">
    <cofactor evidence="1 13">
        <name>heme</name>
        <dbReference type="ChEBI" id="CHEBI:30413"/>
    </cofactor>
</comment>
<dbReference type="Proteomes" id="UP000308197">
    <property type="component" value="Unassembled WGS sequence"/>
</dbReference>
<protein>
    <submittedName>
        <fullName evidence="15">Cytochrome P450</fullName>
    </submittedName>
</protein>
<dbReference type="InterPro" id="IPR001128">
    <property type="entry name" value="Cyt_P450"/>
</dbReference>
<evidence type="ECO:0000256" key="13">
    <source>
        <dbReference type="PIRSR" id="PIRSR602401-1"/>
    </source>
</evidence>
<keyword evidence="11 14" id="KW-0503">Monooxygenase</keyword>
<dbReference type="InterPro" id="IPR036396">
    <property type="entry name" value="Cyt_P450_sf"/>
</dbReference>
<dbReference type="InterPro" id="IPR050364">
    <property type="entry name" value="Cytochrome_P450_fung"/>
</dbReference>
<dbReference type="InterPro" id="IPR017972">
    <property type="entry name" value="Cyt_P450_CS"/>
</dbReference>
<dbReference type="PRINTS" id="PR00385">
    <property type="entry name" value="P450"/>
</dbReference>
<dbReference type="GO" id="GO:0016705">
    <property type="term" value="F:oxidoreductase activity, acting on paired donors, with incorporation or reduction of molecular oxygen"/>
    <property type="evidence" value="ECO:0007669"/>
    <property type="project" value="InterPro"/>
</dbReference>
<keyword evidence="5 13" id="KW-0349">Heme</keyword>
<keyword evidence="10 13" id="KW-0408">Iron</keyword>
<evidence type="ECO:0000256" key="11">
    <source>
        <dbReference type="ARBA" id="ARBA00023033"/>
    </source>
</evidence>
<evidence type="ECO:0000256" key="14">
    <source>
        <dbReference type="RuleBase" id="RU000461"/>
    </source>
</evidence>
<dbReference type="Gene3D" id="1.10.630.10">
    <property type="entry name" value="Cytochrome P450"/>
    <property type="match status" value="1"/>
</dbReference>
<keyword evidence="6" id="KW-0812">Transmembrane</keyword>
<comment type="subcellular location">
    <subcellularLocation>
        <location evidence="2">Membrane</location>
        <topology evidence="2">Single-pass membrane protein</topology>
    </subcellularLocation>
</comment>
<comment type="pathway">
    <text evidence="3">Secondary metabolite biosynthesis.</text>
</comment>
<evidence type="ECO:0000256" key="3">
    <source>
        <dbReference type="ARBA" id="ARBA00005179"/>
    </source>
</evidence>
<dbReference type="GO" id="GO:0005506">
    <property type="term" value="F:iron ion binding"/>
    <property type="evidence" value="ECO:0007669"/>
    <property type="project" value="InterPro"/>
</dbReference>
<proteinExistence type="inferred from homology"/>
<dbReference type="EMBL" id="ML210996">
    <property type="protein sequence ID" value="TFK92564.1"/>
    <property type="molecule type" value="Genomic_DNA"/>
</dbReference>
<dbReference type="GO" id="GO:0004497">
    <property type="term" value="F:monooxygenase activity"/>
    <property type="evidence" value="ECO:0007669"/>
    <property type="project" value="UniProtKB-KW"/>
</dbReference>
<reference evidence="15 16" key="1">
    <citation type="journal article" date="2019" name="Nat. Ecol. Evol.">
        <title>Megaphylogeny resolves global patterns of mushroom evolution.</title>
        <authorList>
            <person name="Varga T."/>
            <person name="Krizsan K."/>
            <person name="Foldi C."/>
            <person name="Dima B."/>
            <person name="Sanchez-Garcia M."/>
            <person name="Sanchez-Ramirez S."/>
            <person name="Szollosi G.J."/>
            <person name="Szarkandi J.G."/>
            <person name="Papp V."/>
            <person name="Albert L."/>
            <person name="Andreopoulos W."/>
            <person name="Angelini C."/>
            <person name="Antonin V."/>
            <person name="Barry K.W."/>
            <person name="Bougher N.L."/>
            <person name="Buchanan P."/>
            <person name="Buyck B."/>
            <person name="Bense V."/>
            <person name="Catcheside P."/>
            <person name="Chovatia M."/>
            <person name="Cooper J."/>
            <person name="Damon W."/>
            <person name="Desjardin D."/>
            <person name="Finy P."/>
            <person name="Geml J."/>
            <person name="Haridas S."/>
            <person name="Hughes K."/>
            <person name="Justo A."/>
            <person name="Karasinski D."/>
            <person name="Kautmanova I."/>
            <person name="Kiss B."/>
            <person name="Kocsube S."/>
            <person name="Kotiranta H."/>
            <person name="LaButti K.M."/>
            <person name="Lechner B.E."/>
            <person name="Liimatainen K."/>
            <person name="Lipzen A."/>
            <person name="Lukacs Z."/>
            <person name="Mihaltcheva S."/>
            <person name="Morgado L.N."/>
            <person name="Niskanen T."/>
            <person name="Noordeloos M.E."/>
            <person name="Ohm R.A."/>
            <person name="Ortiz-Santana B."/>
            <person name="Ovrebo C."/>
            <person name="Racz N."/>
            <person name="Riley R."/>
            <person name="Savchenko A."/>
            <person name="Shiryaev A."/>
            <person name="Soop K."/>
            <person name="Spirin V."/>
            <person name="Szebenyi C."/>
            <person name="Tomsovsky M."/>
            <person name="Tulloss R.E."/>
            <person name="Uehling J."/>
            <person name="Grigoriev I.V."/>
            <person name="Vagvolgyi C."/>
            <person name="Papp T."/>
            <person name="Martin F.M."/>
            <person name="Miettinen O."/>
            <person name="Hibbett D.S."/>
            <person name="Nagy L.G."/>
        </authorList>
    </citation>
    <scope>NUCLEOTIDE SEQUENCE [LARGE SCALE GENOMIC DNA]</scope>
    <source>
        <strain evidence="15 16">HHB13444</strain>
    </source>
</reference>
<evidence type="ECO:0000256" key="6">
    <source>
        <dbReference type="ARBA" id="ARBA00022692"/>
    </source>
</evidence>
<evidence type="ECO:0000256" key="2">
    <source>
        <dbReference type="ARBA" id="ARBA00004167"/>
    </source>
</evidence>
<keyword evidence="12" id="KW-0472">Membrane</keyword>
<keyword evidence="8" id="KW-1133">Transmembrane helix</keyword>
<dbReference type="InterPro" id="IPR002401">
    <property type="entry name" value="Cyt_P450_E_grp-I"/>
</dbReference>
<accession>A0A5C3PRY1</accession>
<evidence type="ECO:0000256" key="8">
    <source>
        <dbReference type="ARBA" id="ARBA00022989"/>
    </source>
</evidence>
<dbReference type="PRINTS" id="PR00463">
    <property type="entry name" value="EP450I"/>
</dbReference>
<dbReference type="PROSITE" id="PS00086">
    <property type="entry name" value="CYTOCHROME_P450"/>
    <property type="match status" value="1"/>
</dbReference>
<sequence length="537" mass="60242">MALSAPSIPTLLVLTLVLVSVYVHRLRAWRYRSQGRPLPPGPAGLPVIGNFFNIPHAKQWLGFQELSGKYGDILHFRVLGDSFVALGSASVIMEYLDKGSANTSDRKESVMIELSGSDLNLGFMAYGDWWRRHRRAFWQYFRPQAAQNYRAVQKTMSIRFLGKLLRAPSRFKSHMRYTFSSTLMKLLYNIQVADEDDEYIAMVEYAVQGAAEGTLPGKYLVEFLPFLRYVPDWVPGAGYQKQFASWRAAASDLKNAPVAHVKEAMERQEDAQCIVRDLLARVLSSGTEGSVLAEEEEIVKDVAAVAFEAGSDTTFSSLQAVFLAMSLYPEVLKQAHAELDAVVGPTRLPDFSDKDSLVYINAIIREASRWLPVLPIGVPHCTTEDDELHGYFIPKGTVLIPNVWACMHDREVYPEPEVFRPERFIREGKLDTSVRDPFQYIFGFGRRICPGRYFAEAAVFINVAAVLHVFDITPPVDDAGTPIKIIPTMTDGILTYVRSRFENSWFAAHKTWPGVLLAGIPKTAVALSSRARLQLHS</sequence>
<dbReference type="AlphaFoldDB" id="A0A5C3PRY1"/>
<dbReference type="PANTHER" id="PTHR46300:SF7">
    <property type="entry name" value="P450, PUTATIVE (EUROFUNG)-RELATED"/>
    <property type="match status" value="1"/>
</dbReference>
<evidence type="ECO:0000313" key="15">
    <source>
        <dbReference type="EMBL" id="TFK92564.1"/>
    </source>
</evidence>
<dbReference type="GO" id="GO:0020037">
    <property type="term" value="F:heme binding"/>
    <property type="evidence" value="ECO:0007669"/>
    <property type="project" value="InterPro"/>
</dbReference>
<keyword evidence="16" id="KW-1185">Reference proteome</keyword>
<name>A0A5C3PRY1_9APHY</name>
<dbReference type="Pfam" id="PF00067">
    <property type="entry name" value="p450"/>
    <property type="match status" value="1"/>
</dbReference>
<evidence type="ECO:0000256" key="12">
    <source>
        <dbReference type="ARBA" id="ARBA00023136"/>
    </source>
</evidence>
<evidence type="ECO:0000256" key="5">
    <source>
        <dbReference type="ARBA" id="ARBA00022617"/>
    </source>
</evidence>
<gene>
    <name evidence="15" type="ORF">K466DRAFT_595134</name>
</gene>
<evidence type="ECO:0000313" key="16">
    <source>
        <dbReference type="Proteomes" id="UP000308197"/>
    </source>
</evidence>
<evidence type="ECO:0000256" key="9">
    <source>
        <dbReference type="ARBA" id="ARBA00023002"/>
    </source>
</evidence>
<dbReference type="STRING" id="1314778.A0A5C3PRY1"/>
<dbReference type="GO" id="GO:0016020">
    <property type="term" value="C:membrane"/>
    <property type="evidence" value="ECO:0007669"/>
    <property type="project" value="UniProtKB-SubCell"/>
</dbReference>
<evidence type="ECO:0000256" key="10">
    <source>
        <dbReference type="ARBA" id="ARBA00023004"/>
    </source>
</evidence>
<comment type="similarity">
    <text evidence="4 14">Belongs to the cytochrome P450 family.</text>
</comment>
<feature type="binding site" description="axial binding residue" evidence="13">
    <location>
        <position position="449"/>
    </location>
    <ligand>
        <name>heme</name>
        <dbReference type="ChEBI" id="CHEBI:30413"/>
    </ligand>
    <ligandPart>
        <name>Fe</name>
        <dbReference type="ChEBI" id="CHEBI:18248"/>
    </ligandPart>
</feature>
<evidence type="ECO:0000256" key="7">
    <source>
        <dbReference type="ARBA" id="ARBA00022723"/>
    </source>
</evidence>
<dbReference type="PANTHER" id="PTHR46300">
    <property type="entry name" value="P450, PUTATIVE (EUROFUNG)-RELATED-RELATED"/>
    <property type="match status" value="1"/>
</dbReference>